<dbReference type="Pfam" id="PF02661">
    <property type="entry name" value="Fic"/>
    <property type="match status" value="1"/>
</dbReference>
<dbReference type="SUPFAM" id="SSF140931">
    <property type="entry name" value="Fic-like"/>
    <property type="match status" value="1"/>
</dbReference>
<feature type="domain" description="Fido" evidence="1">
    <location>
        <begin position="176"/>
        <end position="308"/>
    </location>
</feature>
<proteinExistence type="predicted"/>
<comment type="caution">
    <text evidence="2">The sequence shown here is derived from an EMBL/GenBank/DDBJ whole genome shotgun (WGS) entry which is preliminary data.</text>
</comment>
<dbReference type="InterPro" id="IPR003812">
    <property type="entry name" value="Fido"/>
</dbReference>
<dbReference type="Pfam" id="PF20586">
    <property type="entry name" value="DUF6788"/>
    <property type="match status" value="1"/>
</dbReference>
<dbReference type="Proteomes" id="UP000186758">
    <property type="component" value="Unassembled WGS sequence"/>
</dbReference>
<dbReference type="PROSITE" id="PS51459">
    <property type="entry name" value="FIDO"/>
    <property type="match status" value="1"/>
</dbReference>
<evidence type="ECO:0000313" key="3">
    <source>
        <dbReference type="Proteomes" id="UP000186758"/>
    </source>
</evidence>
<dbReference type="InterPro" id="IPR036597">
    <property type="entry name" value="Fido-like_dom_sf"/>
</dbReference>
<evidence type="ECO:0000313" key="2">
    <source>
        <dbReference type="EMBL" id="OLU45605.1"/>
    </source>
</evidence>
<dbReference type="InterPro" id="IPR046738">
    <property type="entry name" value="DUF6788"/>
</dbReference>
<dbReference type="Gene3D" id="1.10.3290.10">
    <property type="entry name" value="Fido-like domain"/>
    <property type="match status" value="1"/>
</dbReference>
<dbReference type="RefSeq" id="WP_075885106.1">
    <property type="nucleotide sequence ID" value="NZ_CAPQAZ010000044.1"/>
</dbReference>
<gene>
    <name evidence="2" type="ORF">BO223_04455</name>
</gene>
<sequence length="315" mass="35952">MIQPNDVTEIMSLIQQKVDLEARLRLIPYPGSPEIKTSHNREYLYVRSRVGSRNTSTYVGPYSDDLYQMLVRDNRECRRLKKEIRAIRSRLAILGYQENELSPEIIQNLDFARAHIKESIYDQAVLEGVATTFPQTEDILENRAVSGMKASDIQKILNLKHAWEFILDPDVIQFPSTLSLLSVLATMINEGFYINGGEIRSVPVSIHGSAYIPPLPIKSVVLESISEIIEAEKPVIEKAIDLLLYCMKTQIFIDGNKRAAVIFANHLLISQASGLLTVPEEKVNRFKTLLIEYYEGRDTESIRSFLKEYCWQTVD</sequence>
<name>A0A1Q9YL45_9FIRM</name>
<accession>A0A1Q9YL45</accession>
<reference evidence="2 3" key="1">
    <citation type="submission" date="2016-11" db="EMBL/GenBank/DDBJ databases">
        <title>Description of two novel members of the family Erysipelotrichaceae: Ileibacterium lipovorans gen. nov., sp. nov. and Dubosiella newyorkensis, gen. nov., sp. nov.</title>
        <authorList>
            <person name="Cox L.M."/>
            <person name="Sohn J."/>
            <person name="Tyrrell K.L."/>
            <person name="Citron D.M."/>
            <person name="Lawson P.A."/>
            <person name="Patel N.B."/>
            <person name="Iizumi T."/>
            <person name="Perez-Perez G.I."/>
            <person name="Goldstein E.J."/>
            <person name="Blaser M.J."/>
        </authorList>
    </citation>
    <scope>NUCLEOTIDE SEQUENCE [LARGE SCALE GENOMIC DNA]</scope>
    <source>
        <strain evidence="2 3">NYU-BL-K8</strain>
    </source>
</reference>
<protein>
    <submittedName>
        <fullName evidence="2">Cell filamentation protein Fic</fullName>
    </submittedName>
</protein>
<dbReference type="EMBL" id="MPJZ01000046">
    <property type="protein sequence ID" value="OLU45605.1"/>
    <property type="molecule type" value="Genomic_DNA"/>
</dbReference>
<organism evidence="2 3">
    <name type="scientific">Faecalibaculum rodentium</name>
    <dbReference type="NCBI Taxonomy" id="1702221"/>
    <lineage>
        <taxon>Bacteria</taxon>
        <taxon>Bacillati</taxon>
        <taxon>Bacillota</taxon>
        <taxon>Erysipelotrichia</taxon>
        <taxon>Erysipelotrichales</taxon>
        <taxon>Erysipelotrichaceae</taxon>
        <taxon>Faecalibaculum</taxon>
    </lineage>
</organism>
<evidence type="ECO:0000259" key="1">
    <source>
        <dbReference type="PROSITE" id="PS51459"/>
    </source>
</evidence>
<dbReference type="AlphaFoldDB" id="A0A1Q9YL45"/>